<dbReference type="InterPro" id="IPR010621">
    <property type="entry name" value="DUF1214"/>
</dbReference>
<keyword evidence="3" id="KW-1185">Reference proteome</keyword>
<name>A0ABN3TWG5_9ACTN</name>
<reference evidence="2 3" key="1">
    <citation type="journal article" date="2019" name="Int. J. Syst. Evol. Microbiol.">
        <title>The Global Catalogue of Microorganisms (GCM) 10K type strain sequencing project: providing services to taxonomists for standard genome sequencing and annotation.</title>
        <authorList>
            <consortium name="The Broad Institute Genomics Platform"/>
            <consortium name="The Broad Institute Genome Sequencing Center for Infectious Disease"/>
            <person name="Wu L."/>
            <person name="Ma J."/>
        </authorList>
    </citation>
    <scope>NUCLEOTIDE SEQUENCE [LARGE SCALE GENOMIC DNA]</scope>
    <source>
        <strain evidence="2 3">JCM 8201</strain>
    </source>
</reference>
<feature type="domain" description="DUF1214" evidence="1">
    <location>
        <begin position="264"/>
        <end position="343"/>
    </location>
</feature>
<protein>
    <recommendedName>
        <fullName evidence="1">DUF1214 domain-containing protein</fullName>
    </recommendedName>
</protein>
<gene>
    <name evidence="2" type="ORF">GCM10010439_07190</name>
</gene>
<dbReference type="InterPro" id="IPR037049">
    <property type="entry name" value="DUF1214_C_sf"/>
</dbReference>
<feature type="domain" description="DUF1214" evidence="1">
    <location>
        <begin position="90"/>
        <end position="168"/>
    </location>
</feature>
<dbReference type="SUPFAM" id="SSF160935">
    <property type="entry name" value="VPA0735-like"/>
    <property type="match status" value="1"/>
</dbReference>
<dbReference type="RefSeq" id="WP_344448667.1">
    <property type="nucleotide sequence ID" value="NZ_BAAATZ010000003.1"/>
</dbReference>
<dbReference type="Proteomes" id="UP001501842">
    <property type="component" value="Unassembled WGS sequence"/>
</dbReference>
<evidence type="ECO:0000259" key="1">
    <source>
        <dbReference type="Pfam" id="PF06742"/>
    </source>
</evidence>
<proteinExistence type="predicted"/>
<dbReference type="Gene3D" id="2.60.120.600">
    <property type="entry name" value="Domain of unknown function DUF1214, C-terminal domain"/>
    <property type="match status" value="1"/>
</dbReference>
<evidence type="ECO:0000313" key="2">
    <source>
        <dbReference type="EMBL" id="GAA2720086.1"/>
    </source>
</evidence>
<accession>A0ABN3TWG5</accession>
<dbReference type="EMBL" id="BAAATZ010000003">
    <property type="protein sequence ID" value="GAA2720086.1"/>
    <property type="molecule type" value="Genomic_DNA"/>
</dbReference>
<dbReference type="Pfam" id="PF06742">
    <property type="entry name" value="DUF1214"/>
    <property type="match status" value="2"/>
</dbReference>
<organism evidence="2 3">
    <name type="scientific">Actinocorallia aurantiaca</name>
    <dbReference type="NCBI Taxonomy" id="46204"/>
    <lineage>
        <taxon>Bacteria</taxon>
        <taxon>Bacillati</taxon>
        <taxon>Actinomycetota</taxon>
        <taxon>Actinomycetes</taxon>
        <taxon>Streptosporangiales</taxon>
        <taxon>Thermomonosporaceae</taxon>
        <taxon>Actinocorallia</taxon>
    </lineage>
</organism>
<evidence type="ECO:0000313" key="3">
    <source>
        <dbReference type="Proteomes" id="UP001501842"/>
    </source>
</evidence>
<comment type="caution">
    <text evidence="2">The sequence shown here is derived from an EMBL/GenBank/DDBJ whole genome shotgun (WGS) entry which is preliminary data.</text>
</comment>
<sequence>MEDADRPEVKAWETFVDSLQTAGRRLAADTENLDELERADGFRALIRGLHNQLARFEVDRERPELVPFNGWRQKFFMDNPDFRYWVADIRPGRRYRVTGNPGAAVYASITVYAGSGRAGAEAVARLDSDELRFDEAGNFTVTLGGDRPEEGDWLPLPEKTTALWVRYFHDDAGDETGWCAIDPVDPAVSVPPPIDPARFTHHLDRLAGTVSFLPAAFSMAADADRARPNEIRHWSEMTGGAVYTEPGIHYLRGGWELEPGEALVLEGDAAPCRYWNVLLYSRFLNSLDHRHRSVSRTGGTATVKDGRYRFVLAAEDPGPSAGDWLDTEGRPFGIVVLRWLRPEHTPALPSVRRCRVEDLRNER</sequence>